<dbReference type="InterPro" id="IPR005123">
    <property type="entry name" value="Oxoglu/Fe-dep_dioxygenase_dom"/>
</dbReference>
<dbReference type="SUPFAM" id="SSF51197">
    <property type="entry name" value="Clavaminate synthase-like"/>
    <property type="match status" value="1"/>
</dbReference>
<evidence type="ECO:0000256" key="8">
    <source>
        <dbReference type="ARBA" id="ARBA00031282"/>
    </source>
</evidence>
<gene>
    <name evidence="13" type="ORF">BECKUNK1418G_GA0071005_108314</name>
    <name evidence="14" type="ORF">BECKUNK1418H_GA0071006_108314</name>
</gene>
<evidence type="ECO:0000256" key="3">
    <source>
        <dbReference type="ARBA" id="ARBA00012293"/>
    </source>
</evidence>
<dbReference type="Gene3D" id="2.60.120.330">
    <property type="entry name" value="B-lactam Antibiotic, Isopenicillin N Synthase, Chain"/>
    <property type="match status" value="1"/>
</dbReference>
<dbReference type="InterPro" id="IPR050231">
    <property type="entry name" value="Iron_ascorbate_oxido_reductase"/>
</dbReference>
<name>A0A451B0M5_9GAMM</name>
<evidence type="ECO:0000256" key="7">
    <source>
        <dbReference type="ARBA" id="ARBA00031011"/>
    </source>
</evidence>
<evidence type="ECO:0000256" key="6">
    <source>
        <dbReference type="ARBA" id="ARBA00022666"/>
    </source>
</evidence>
<evidence type="ECO:0000256" key="10">
    <source>
        <dbReference type="ARBA" id="ARBA00049359"/>
    </source>
</evidence>
<protein>
    <recommendedName>
        <fullName evidence="5">2-oxoglutarate-dependent ethylene/succinate-forming enzyme</fullName>
        <ecNumber evidence="4">1.13.12.19</ecNumber>
        <ecNumber evidence="3">1.14.20.7</ecNumber>
    </recommendedName>
    <alternativeName>
        <fullName evidence="7">2-oxoglutarate dioxygenase (ethylene-forming)</fullName>
    </alternativeName>
    <alternativeName>
        <fullName evidence="8">2-oxoglutarate/L-arginine monooxygenase/decarboxylase (succinate-forming)</fullName>
    </alternativeName>
</protein>
<dbReference type="EMBL" id="CAADFZ010000083">
    <property type="protein sequence ID" value="VFK66213.1"/>
    <property type="molecule type" value="Genomic_DNA"/>
</dbReference>
<dbReference type="GO" id="GO:0046872">
    <property type="term" value="F:metal ion binding"/>
    <property type="evidence" value="ECO:0007669"/>
    <property type="project" value="UniProtKB-KW"/>
</dbReference>
<evidence type="ECO:0000256" key="2">
    <source>
        <dbReference type="ARBA" id="ARBA00004767"/>
    </source>
</evidence>
<proteinExistence type="inferred from homology"/>
<comment type="cofactor">
    <cofactor evidence="1">
        <name>Fe(2+)</name>
        <dbReference type="ChEBI" id="CHEBI:29033"/>
    </cofactor>
</comment>
<dbReference type="EC" id="1.13.12.19" evidence="4"/>
<dbReference type="EC" id="1.14.20.7" evidence="3"/>
<evidence type="ECO:0000256" key="9">
    <source>
        <dbReference type="ARBA" id="ARBA00047725"/>
    </source>
</evidence>
<dbReference type="PROSITE" id="PS51471">
    <property type="entry name" value="FE2OG_OXY"/>
    <property type="match status" value="1"/>
</dbReference>
<comment type="similarity">
    <text evidence="11">Belongs to the iron/ascorbate-dependent oxidoreductase family.</text>
</comment>
<evidence type="ECO:0000256" key="11">
    <source>
        <dbReference type="RuleBase" id="RU003682"/>
    </source>
</evidence>
<comment type="pathway">
    <text evidence="2">Alkene biosynthesis; ethylene biosynthesis via 2-oxoglutarate.</text>
</comment>
<accession>A0A451B0M5</accession>
<keyword evidence="6" id="KW-0266">Ethylene biosynthesis</keyword>
<keyword evidence="11" id="KW-0408">Iron</keyword>
<reference evidence="14" key="1">
    <citation type="submission" date="2019-02" db="EMBL/GenBank/DDBJ databases">
        <authorList>
            <person name="Gruber-Vodicka R. H."/>
            <person name="Seah K. B. B."/>
        </authorList>
    </citation>
    <scope>NUCLEOTIDE SEQUENCE</scope>
    <source>
        <strain evidence="14">BECK_BY19</strain>
        <strain evidence="13">BECK_BY8</strain>
    </source>
</reference>
<dbReference type="Pfam" id="PF03171">
    <property type="entry name" value="2OG-FeII_Oxy"/>
    <property type="match status" value="1"/>
</dbReference>
<evidence type="ECO:0000256" key="4">
    <source>
        <dbReference type="ARBA" id="ARBA00012531"/>
    </source>
</evidence>
<dbReference type="PANTHER" id="PTHR47990">
    <property type="entry name" value="2-OXOGLUTARATE (2OG) AND FE(II)-DEPENDENT OXYGENASE SUPERFAMILY PROTEIN-RELATED"/>
    <property type="match status" value="1"/>
</dbReference>
<dbReference type="EMBL" id="CAADGD010000083">
    <property type="protein sequence ID" value="VFK71828.1"/>
    <property type="molecule type" value="Genomic_DNA"/>
</dbReference>
<comment type="catalytic activity">
    <reaction evidence="9">
        <text>2-oxoglutarate + O2 + 2 H(+) = ethene + 3 CO2 + H2O</text>
        <dbReference type="Rhea" id="RHEA:31523"/>
        <dbReference type="ChEBI" id="CHEBI:15377"/>
        <dbReference type="ChEBI" id="CHEBI:15378"/>
        <dbReference type="ChEBI" id="CHEBI:15379"/>
        <dbReference type="ChEBI" id="CHEBI:16526"/>
        <dbReference type="ChEBI" id="CHEBI:16810"/>
        <dbReference type="ChEBI" id="CHEBI:18153"/>
        <dbReference type="EC" id="1.13.12.19"/>
    </reaction>
</comment>
<evidence type="ECO:0000259" key="12">
    <source>
        <dbReference type="PROSITE" id="PS51471"/>
    </source>
</evidence>
<keyword evidence="11" id="KW-0560">Oxidoreductase</keyword>
<dbReference type="InterPro" id="IPR044861">
    <property type="entry name" value="IPNS-like_FE2OG_OXY"/>
</dbReference>
<evidence type="ECO:0000256" key="5">
    <source>
        <dbReference type="ARBA" id="ARBA00019045"/>
    </source>
</evidence>
<dbReference type="InterPro" id="IPR027443">
    <property type="entry name" value="IPNS-like_sf"/>
</dbReference>
<evidence type="ECO:0000256" key="1">
    <source>
        <dbReference type="ARBA" id="ARBA00001954"/>
    </source>
</evidence>
<comment type="catalytic activity">
    <reaction evidence="10">
        <text>L-arginine + 2-oxoglutarate + O2 = guanidine + L-glutamate 5-semialdehyde + succinate + CO2</text>
        <dbReference type="Rhea" id="RHEA:31535"/>
        <dbReference type="ChEBI" id="CHEBI:15379"/>
        <dbReference type="ChEBI" id="CHEBI:16526"/>
        <dbReference type="ChEBI" id="CHEBI:16810"/>
        <dbReference type="ChEBI" id="CHEBI:30031"/>
        <dbReference type="ChEBI" id="CHEBI:30087"/>
        <dbReference type="ChEBI" id="CHEBI:32682"/>
        <dbReference type="ChEBI" id="CHEBI:58066"/>
        <dbReference type="EC" id="1.14.20.7"/>
    </reaction>
</comment>
<sequence>MVDFRSFHLPESISGTQSDVDLGREMIRAWKTNGAFRIVMSEIQRKSSEDAFAANRQFFRGSIEFKSQYTNDLTYSGYTASGEEVTAGEKDYPEVFTICRDIPVDDARMRADWPCHGPVPWPNAEYRTSLQTYLNELGSVGDRLLQLVALGLELNDIDTLLALAKDGWHHLRALRYPVASQESRHGLGAHTDYGLIVITDEDNVGGLYIWPPVEGEKRNRNWLATESTAGTHENEKYWIFAKPAPNAFTVFPGDILQFITDNHILATIHKVLLNTRERFSMAYFHEPEFNACVYPLSNPSDKDYLFYGEHFTSMFMRCYPDGATTRRIMDENRLSVLTDLKERSWKELHVKST</sequence>
<dbReference type="InterPro" id="IPR026992">
    <property type="entry name" value="DIOX_N"/>
</dbReference>
<dbReference type="Pfam" id="PF14226">
    <property type="entry name" value="DIOX_N"/>
    <property type="match status" value="1"/>
</dbReference>
<dbReference type="GO" id="GO:0102276">
    <property type="term" value="F:2-oxoglutarate oxygenase/decarboxylase (ethylene-forming) activity"/>
    <property type="evidence" value="ECO:0007669"/>
    <property type="project" value="UniProtKB-EC"/>
</dbReference>
<evidence type="ECO:0000313" key="14">
    <source>
        <dbReference type="EMBL" id="VFK71828.1"/>
    </source>
</evidence>
<organism evidence="14">
    <name type="scientific">Candidatus Kentrum sp. UNK</name>
    <dbReference type="NCBI Taxonomy" id="2126344"/>
    <lineage>
        <taxon>Bacteria</taxon>
        <taxon>Pseudomonadati</taxon>
        <taxon>Pseudomonadota</taxon>
        <taxon>Gammaproteobacteria</taxon>
        <taxon>Candidatus Kentrum</taxon>
    </lineage>
</organism>
<feature type="domain" description="Fe2OG dioxygenase" evidence="12">
    <location>
        <begin position="167"/>
        <end position="287"/>
    </location>
</feature>
<evidence type="ECO:0000313" key="13">
    <source>
        <dbReference type="EMBL" id="VFK66213.1"/>
    </source>
</evidence>
<dbReference type="GO" id="GO:0009693">
    <property type="term" value="P:ethylene biosynthetic process"/>
    <property type="evidence" value="ECO:0007669"/>
    <property type="project" value="UniProtKB-KW"/>
</dbReference>
<dbReference type="AlphaFoldDB" id="A0A451B0M5"/>
<keyword evidence="11" id="KW-0479">Metal-binding</keyword>